<dbReference type="SUPFAM" id="SSF51445">
    <property type="entry name" value="(Trans)glycosidases"/>
    <property type="match status" value="1"/>
</dbReference>
<dbReference type="GO" id="GO:0005975">
    <property type="term" value="P:carbohydrate metabolic process"/>
    <property type="evidence" value="ECO:0007669"/>
    <property type="project" value="InterPro"/>
</dbReference>
<keyword evidence="5 10" id="KW-0328">Glycosyltransferase</keyword>
<evidence type="ECO:0000256" key="10">
    <source>
        <dbReference type="RuleBase" id="RU361207"/>
    </source>
</evidence>
<dbReference type="InterPro" id="IPR017853">
    <property type="entry name" value="GH"/>
</dbReference>
<evidence type="ECO:0000256" key="1">
    <source>
        <dbReference type="ARBA" id="ARBA00000439"/>
    </source>
</evidence>
<dbReference type="AlphaFoldDB" id="A0A157SWN2"/>
<name>A0A157SWN2_9BORD</name>
<gene>
    <name evidence="12" type="primary">malQ</name>
    <name evidence="12" type="ORF">SAMEA3906486_05600</name>
</gene>
<evidence type="ECO:0000256" key="5">
    <source>
        <dbReference type="ARBA" id="ARBA00022676"/>
    </source>
</evidence>
<evidence type="ECO:0000313" key="12">
    <source>
        <dbReference type="EMBL" id="SAI74882.1"/>
    </source>
</evidence>
<dbReference type="Proteomes" id="UP000076848">
    <property type="component" value="Unassembled WGS sequence"/>
</dbReference>
<comment type="similarity">
    <text evidence="2 10">Belongs to the disproportionating enzyme family.</text>
</comment>
<evidence type="ECO:0000256" key="4">
    <source>
        <dbReference type="ARBA" id="ARBA00020295"/>
    </source>
</evidence>
<protein>
    <recommendedName>
        <fullName evidence="4 10">4-alpha-glucanotransferase</fullName>
        <ecNumber evidence="3 10">2.4.1.25</ecNumber>
    </recommendedName>
    <alternativeName>
        <fullName evidence="8 10">Amylomaltase</fullName>
    </alternativeName>
    <alternativeName>
        <fullName evidence="9 10">Disproportionating enzyme</fullName>
    </alternativeName>
</protein>
<feature type="compositionally biased region" description="Basic and acidic residues" evidence="11">
    <location>
        <begin position="55"/>
        <end position="64"/>
    </location>
</feature>
<accession>A0A157SWN2</accession>
<dbReference type="Pfam" id="PF02446">
    <property type="entry name" value="Glyco_hydro_77"/>
    <property type="match status" value="1"/>
</dbReference>
<dbReference type="Gene3D" id="3.20.20.80">
    <property type="entry name" value="Glycosidases"/>
    <property type="match status" value="1"/>
</dbReference>
<dbReference type="EMBL" id="FKIF01000010">
    <property type="protein sequence ID" value="SAI74882.1"/>
    <property type="molecule type" value="Genomic_DNA"/>
</dbReference>
<evidence type="ECO:0000313" key="13">
    <source>
        <dbReference type="Proteomes" id="UP000076848"/>
    </source>
</evidence>
<evidence type="ECO:0000256" key="7">
    <source>
        <dbReference type="ARBA" id="ARBA00023277"/>
    </source>
</evidence>
<keyword evidence="6 10" id="KW-0808">Transferase</keyword>
<dbReference type="STRING" id="288768.SAMEA3906486_05600"/>
<dbReference type="InterPro" id="IPR003385">
    <property type="entry name" value="Glyco_hydro_77"/>
</dbReference>
<dbReference type="NCBIfam" id="TIGR00217">
    <property type="entry name" value="malQ"/>
    <property type="match status" value="1"/>
</dbReference>
<evidence type="ECO:0000256" key="2">
    <source>
        <dbReference type="ARBA" id="ARBA00005684"/>
    </source>
</evidence>
<proteinExistence type="inferred from homology"/>
<dbReference type="RefSeq" id="WP_066134770.1">
    <property type="nucleotide sequence ID" value="NZ_FKIF01000010.1"/>
</dbReference>
<keyword evidence="13" id="KW-1185">Reference proteome</keyword>
<dbReference type="EC" id="2.4.1.25" evidence="3 10"/>
<evidence type="ECO:0000256" key="11">
    <source>
        <dbReference type="SAM" id="MobiDB-lite"/>
    </source>
</evidence>
<dbReference type="PANTHER" id="PTHR32438:SF5">
    <property type="entry name" value="4-ALPHA-GLUCANOTRANSFERASE DPE1, CHLOROPLASTIC_AMYLOPLASTIC"/>
    <property type="match status" value="1"/>
</dbReference>
<organism evidence="12 13">
    <name type="scientific">Bordetella ansorpii</name>
    <dbReference type="NCBI Taxonomy" id="288768"/>
    <lineage>
        <taxon>Bacteria</taxon>
        <taxon>Pseudomonadati</taxon>
        <taxon>Pseudomonadota</taxon>
        <taxon>Betaproteobacteria</taxon>
        <taxon>Burkholderiales</taxon>
        <taxon>Alcaligenaceae</taxon>
        <taxon>Bordetella</taxon>
    </lineage>
</organism>
<feature type="region of interest" description="Disordered" evidence="11">
    <location>
        <begin position="50"/>
        <end position="70"/>
    </location>
</feature>
<keyword evidence="7 10" id="KW-0119">Carbohydrate metabolism</keyword>
<comment type="catalytic activity">
    <reaction evidence="1 10">
        <text>Transfers a segment of a (1-&gt;4)-alpha-D-glucan to a new position in an acceptor, which may be glucose or a (1-&gt;4)-alpha-D-glucan.</text>
        <dbReference type="EC" id="2.4.1.25"/>
    </reaction>
</comment>
<evidence type="ECO:0000256" key="9">
    <source>
        <dbReference type="ARBA" id="ARBA00031501"/>
    </source>
</evidence>
<dbReference type="OrthoDB" id="9763489at2"/>
<reference evidence="12 13" key="1">
    <citation type="submission" date="2016-04" db="EMBL/GenBank/DDBJ databases">
        <authorList>
            <consortium name="Pathogen Informatics"/>
        </authorList>
    </citation>
    <scope>NUCLEOTIDE SEQUENCE [LARGE SCALE GENOMIC DNA]</scope>
    <source>
        <strain evidence="12 13">H050680373</strain>
    </source>
</reference>
<dbReference type="PANTHER" id="PTHR32438">
    <property type="entry name" value="4-ALPHA-GLUCANOTRANSFERASE DPE1, CHLOROPLASTIC/AMYLOPLASTIC"/>
    <property type="match status" value="1"/>
</dbReference>
<evidence type="ECO:0000256" key="8">
    <source>
        <dbReference type="ARBA" id="ARBA00031423"/>
    </source>
</evidence>
<evidence type="ECO:0000256" key="6">
    <source>
        <dbReference type="ARBA" id="ARBA00022679"/>
    </source>
</evidence>
<evidence type="ECO:0000256" key="3">
    <source>
        <dbReference type="ARBA" id="ARBA00012560"/>
    </source>
</evidence>
<sequence>MTDAARATGALSELAEQAGIQEHWTDAGGNRQRVSPDTLRAILQALDLPAGSPEQLRDSSERLKAQAGEAGSRHEPWVDCLRGDAAEAPLLVCDAGATVHVAAGGALPYRIDCEDGTVQQGRLEGTPGQWRFTAPARPGYHRLLVGERCTTLAVCPARGPSMDALTPRRPHRPWGIAVQIGSLRQRDGACPTLGHGDFGALAALARTAGKLGADALAMSPAHAMFSALPERYSPYSPSSRLCLNVLYACPAAVLGADAVRYAMHDLSMQAARLEDADLIAWPQAAAMRLRVLRRLHAQFGQMPRALQARHAAWRQAAGPSLLSHAVFEAMQAEAVERELPPARLPNHPGAHGIQAYADTHAREVDFHLFAQWLADDSLRQAQDAARQNGMGIGLIADMAVGSATDGSQVWADPRAYLAGMTVGAPPDLYNAAGQSWGVTSFAPHMLRPTGYRAFLDTLRAGLRHAGGVRIDHILGLSRLWTVPPQAGPADGAYLRYPLDDLLRLAALEAHRHGALIVGENLGTVPEGLNDKLEQRGLLGTEVLWFQRDHPSGRQRGKPAVFMPPRRWSAHALAMPTTHDLPTLHGWWQGRDIDWRVRLQDVPEEEAAAARQQRAEDRAVLWQALQEAGAADPGGPPAQAPVAAMLRFVAQSPGELMLAPLEDLYGLDEQPNIPGTIDEHPNWRRRLPEEPARLAEHLGAMKRVEAIRQGRKRG</sequence>
<dbReference type="GO" id="GO:0004134">
    <property type="term" value="F:4-alpha-glucanotransferase activity"/>
    <property type="evidence" value="ECO:0007669"/>
    <property type="project" value="UniProtKB-EC"/>
</dbReference>